<reference evidence="1 2" key="1">
    <citation type="submission" date="2019-06" db="EMBL/GenBank/DDBJ databases">
        <title>Lysobacter alkalisoli sp. nov. isolated from saline-alkali soil.</title>
        <authorList>
            <person name="Sun J.-Q."/>
            <person name="Xu L."/>
        </authorList>
    </citation>
    <scope>NUCLEOTIDE SEQUENCE [LARGE SCALE GENOMIC DNA]</scope>
    <source>
        <strain evidence="1 2">SJ-36</strain>
    </source>
</reference>
<evidence type="ECO:0000313" key="1">
    <source>
        <dbReference type="EMBL" id="QDH68705.1"/>
    </source>
</evidence>
<dbReference type="KEGG" id="lyj:FKV23_00165"/>
<gene>
    <name evidence="1" type="ORF">FKV23_00165</name>
</gene>
<dbReference type="AlphaFoldDB" id="A0A514BMZ8"/>
<proteinExistence type="predicted"/>
<keyword evidence="2" id="KW-1185">Reference proteome</keyword>
<accession>A0A514BMZ8</accession>
<dbReference type="OrthoDB" id="6829668at2"/>
<evidence type="ECO:0008006" key="3">
    <source>
        <dbReference type="Google" id="ProtNLM"/>
    </source>
</evidence>
<dbReference type="Proteomes" id="UP000317199">
    <property type="component" value="Chromosome"/>
</dbReference>
<protein>
    <recommendedName>
        <fullName evidence="3">WD40 repeat domain-containing protein</fullName>
    </recommendedName>
</protein>
<organism evidence="1 2">
    <name type="scientific">Marilutibacter alkalisoli</name>
    <dbReference type="NCBI Taxonomy" id="2591633"/>
    <lineage>
        <taxon>Bacteria</taxon>
        <taxon>Pseudomonadati</taxon>
        <taxon>Pseudomonadota</taxon>
        <taxon>Gammaproteobacteria</taxon>
        <taxon>Lysobacterales</taxon>
        <taxon>Lysobacteraceae</taxon>
        <taxon>Marilutibacter</taxon>
    </lineage>
</organism>
<sequence>MGGKFSDIGTYTAGGIFSGGQGALAISIDEMNARDVPNTIFISWNGTTLKPLGRKLVHTKFLGMDPERGGIVAVGEYGDCIAISASGTLTQESISSSGSEPATRGPLRSGTCVGGAIVVVGMDRQVYLRRPGGTWSTLEAGLSPDREAGAGYEAVTAFSPREMYAAGWGGELVAFDGRQWRSVASPTDRIIVSLAVGADGQVYGCGRNGLIVRGRHDEWEVLDKDVADDFWSVAWFQEALYLSSARGIYKLHGDSIVPVDVSVTAAETFHALSSSANALWSIGPKDVIAFDGSSWTRID</sequence>
<name>A0A514BMZ8_9GAMM</name>
<evidence type="ECO:0000313" key="2">
    <source>
        <dbReference type="Proteomes" id="UP000317199"/>
    </source>
</evidence>
<dbReference type="EMBL" id="CP041242">
    <property type="protein sequence ID" value="QDH68705.1"/>
    <property type="molecule type" value="Genomic_DNA"/>
</dbReference>
<dbReference type="RefSeq" id="WP_141622048.1">
    <property type="nucleotide sequence ID" value="NZ_CP041242.1"/>
</dbReference>